<gene>
    <name evidence="2" type="ORF">IWX90DRAFT_137143</name>
</gene>
<name>A0ABR1XY84_9PEZI</name>
<organism evidence="2 3">
    <name type="scientific">Phyllosticta citrichinensis</name>
    <dbReference type="NCBI Taxonomy" id="1130410"/>
    <lineage>
        <taxon>Eukaryota</taxon>
        <taxon>Fungi</taxon>
        <taxon>Dikarya</taxon>
        <taxon>Ascomycota</taxon>
        <taxon>Pezizomycotina</taxon>
        <taxon>Dothideomycetes</taxon>
        <taxon>Dothideomycetes incertae sedis</taxon>
        <taxon>Botryosphaeriales</taxon>
        <taxon>Phyllostictaceae</taxon>
        <taxon>Phyllosticta</taxon>
    </lineage>
</organism>
<evidence type="ECO:0000313" key="3">
    <source>
        <dbReference type="Proteomes" id="UP001456524"/>
    </source>
</evidence>
<feature type="region of interest" description="Disordered" evidence="1">
    <location>
        <begin position="121"/>
        <end position="150"/>
    </location>
</feature>
<keyword evidence="3" id="KW-1185">Reference proteome</keyword>
<comment type="caution">
    <text evidence="2">The sequence shown here is derived from an EMBL/GenBank/DDBJ whole genome shotgun (WGS) entry which is preliminary data.</text>
</comment>
<accession>A0ABR1XY84</accession>
<sequence>MGLSEVPFVPARFLFHERPEHRGHASPLYPSSIMTPVLLPSPFSSRRSETKHLFSPTPVRKPAGPGVPQWVAPAHTYCTATAAAAAPPRAWTEPTGPRNGSVEVQFYWWFSAGPSPGALRLVGPSSSLSRNEHHRQQSVSASDRDKPGIASPNTLARQLAVCASEKQNSSKTPAAGAIHRQINSRIQPSQPASHRSALPGASSRFVSSLLFAPCAAVVPEKEKRRTTRREKLLGPSTAVCPRQLISALLFVACGCCHALGGCRMDGWMDGWIRPVHLIYLLLRRSIVVDLSASSVQRWSKLN</sequence>
<proteinExistence type="predicted"/>
<protein>
    <submittedName>
        <fullName evidence="2">Uncharacterized protein</fullName>
    </submittedName>
</protein>
<evidence type="ECO:0000313" key="2">
    <source>
        <dbReference type="EMBL" id="KAK8173261.1"/>
    </source>
</evidence>
<evidence type="ECO:0000256" key="1">
    <source>
        <dbReference type="SAM" id="MobiDB-lite"/>
    </source>
</evidence>
<dbReference type="EMBL" id="JBBWUH010000003">
    <property type="protein sequence ID" value="KAK8173261.1"/>
    <property type="molecule type" value="Genomic_DNA"/>
</dbReference>
<dbReference type="Proteomes" id="UP001456524">
    <property type="component" value="Unassembled WGS sequence"/>
</dbReference>
<reference evidence="2 3" key="1">
    <citation type="journal article" date="2022" name="G3 (Bethesda)">
        <title>Enemy or ally: a genomic approach to elucidate the lifestyle of Phyllosticta citrichinaensis.</title>
        <authorList>
            <person name="Buijs V.A."/>
            <person name="Groenewald J.Z."/>
            <person name="Haridas S."/>
            <person name="LaButti K.M."/>
            <person name="Lipzen A."/>
            <person name="Martin F.M."/>
            <person name="Barry K."/>
            <person name="Grigoriev I.V."/>
            <person name="Crous P.W."/>
            <person name="Seidl M.F."/>
        </authorList>
    </citation>
    <scope>NUCLEOTIDE SEQUENCE [LARGE SCALE GENOMIC DNA]</scope>
    <source>
        <strain evidence="2 3">CBS 129764</strain>
    </source>
</reference>